<dbReference type="PROSITE" id="PS00018">
    <property type="entry name" value="EF_HAND_1"/>
    <property type="match status" value="1"/>
</dbReference>
<name>A0A1R2CKC5_9CILI</name>
<accession>A0A1R2CKC5</accession>
<dbReference type="Proteomes" id="UP000187209">
    <property type="component" value="Unassembled WGS sequence"/>
</dbReference>
<evidence type="ECO:0000313" key="3">
    <source>
        <dbReference type="Proteomes" id="UP000187209"/>
    </source>
</evidence>
<dbReference type="InterPro" id="IPR018247">
    <property type="entry name" value="EF_Hand_1_Ca_BS"/>
</dbReference>
<dbReference type="EMBL" id="MPUH01000125">
    <property type="protein sequence ID" value="OMJ89474.1"/>
    <property type="molecule type" value="Genomic_DNA"/>
</dbReference>
<protein>
    <recommendedName>
        <fullName evidence="4">EF-hand domain-containing protein</fullName>
    </recommendedName>
</protein>
<comment type="caution">
    <text evidence="2">The sequence shown here is derived from an EMBL/GenBank/DDBJ whole genome shotgun (WGS) entry which is preliminary data.</text>
</comment>
<evidence type="ECO:0008006" key="4">
    <source>
        <dbReference type="Google" id="ProtNLM"/>
    </source>
</evidence>
<proteinExistence type="predicted"/>
<evidence type="ECO:0000313" key="2">
    <source>
        <dbReference type="EMBL" id="OMJ89474.1"/>
    </source>
</evidence>
<organism evidence="2 3">
    <name type="scientific">Stentor coeruleus</name>
    <dbReference type="NCBI Taxonomy" id="5963"/>
    <lineage>
        <taxon>Eukaryota</taxon>
        <taxon>Sar</taxon>
        <taxon>Alveolata</taxon>
        <taxon>Ciliophora</taxon>
        <taxon>Postciliodesmatophora</taxon>
        <taxon>Heterotrichea</taxon>
        <taxon>Heterotrichida</taxon>
        <taxon>Stentoridae</taxon>
        <taxon>Stentor</taxon>
    </lineage>
</organism>
<dbReference type="Gene3D" id="1.10.238.10">
    <property type="entry name" value="EF-hand"/>
    <property type="match status" value="1"/>
</dbReference>
<dbReference type="AlphaFoldDB" id="A0A1R2CKC5"/>
<sequence length="279" mass="32923">MGSCTSREKWGEIEDLVKNSCRAIQFNKRDSDSIVKVFHRYSPHFHLSEQQLKEALKEIELPFNNECQKIYNLFLEHPKSCKFIERQNLADEYTSNDPLYSVKKLSTFGILLGEGKVQEKFHCLFFTYDIDASNNLSRWEIGVLLADVLEIVLEIIPEIGKIIHTDRSNDIDEYKNTLAMMKKNFLEYFKFLILEDKLREITSEQFVEIMMQDDLKFMVEHSELRIFIKRNHEKCRLLSLELAKDDTAQSEMRKAKNRRSRRTLMMPLEPVKVTETPGQ</sequence>
<gene>
    <name evidence="2" type="ORF">SteCoe_8375</name>
</gene>
<evidence type="ECO:0000256" key="1">
    <source>
        <dbReference type="SAM" id="MobiDB-lite"/>
    </source>
</evidence>
<feature type="region of interest" description="Disordered" evidence="1">
    <location>
        <begin position="249"/>
        <end position="279"/>
    </location>
</feature>
<keyword evidence="3" id="KW-1185">Reference proteome</keyword>
<reference evidence="2 3" key="1">
    <citation type="submission" date="2016-11" db="EMBL/GenBank/DDBJ databases">
        <title>The macronuclear genome of Stentor coeruleus: a giant cell with tiny introns.</title>
        <authorList>
            <person name="Slabodnick M."/>
            <person name="Ruby J.G."/>
            <person name="Reiff S.B."/>
            <person name="Swart E.C."/>
            <person name="Gosai S."/>
            <person name="Prabakaran S."/>
            <person name="Witkowska E."/>
            <person name="Larue G.E."/>
            <person name="Fisher S."/>
            <person name="Freeman R.M."/>
            <person name="Gunawardena J."/>
            <person name="Chu W."/>
            <person name="Stover N.A."/>
            <person name="Gregory B.D."/>
            <person name="Nowacki M."/>
            <person name="Derisi J."/>
            <person name="Roy S.W."/>
            <person name="Marshall W.F."/>
            <person name="Sood P."/>
        </authorList>
    </citation>
    <scope>NUCLEOTIDE SEQUENCE [LARGE SCALE GENOMIC DNA]</scope>
    <source>
        <strain evidence="2">WM001</strain>
    </source>
</reference>